<evidence type="ECO:0000313" key="3">
    <source>
        <dbReference type="EMBL" id="GAA0170397.1"/>
    </source>
</evidence>
<dbReference type="PANTHER" id="PTHR42648:SF20">
    <property type="entry name" value="RNA-DIRECTED DNA POLYMERASE"/>
    <property type="match status" value="1"/>
</dbReference>
<dbReference type="Gene3D" id="3.30.420.10">
    <property type="entry name" value="Ribonuclease H-like superfamily/Ribonuclease H"/>
    <property type="match status" value="1"/>
</dbReference>
<dbReference type="GO" id="GO:0008233">
    <property type="term" value="F:peptidase activity"/>
    <property type="evidence" value="ECO:0007669"/>
    <property type="project" value="UniProtKB-KW"/>
</dbReference>
<dbReference type="EMBL" id="BAABME010007226">
    <property type="protein sequence ID" value="GAA0170397.1"/>
    <property type="molecule type" value="Genomic_DNA"/>
</dbReference>
<dbReference type="InterPro" id="IPR036397">
    <property type="entry name" value="RNaseH_sf"/>
</dbReference>
<dbReference type="SUPFAM" id="SSF53098">
    <property type="entry name" value="Ribonuclease H-like"/>
    <property type="match status" value="1"/>
</dbReference>
<name>A0AAV3R7W4_LITER</name>
<dbReference type="PANTHER" id="PTHR42648">
    <property type="entry name" value="TRANSPOSASE, PUTATIVE-RELATED"/>
    <property type="match status" value="1"/>
</dbReference>
<dbReference type="GO" id="GO:0015074">
    <property type="term" value="P:DNA integration"/>
    <property type="evidence" value="ECO:0007669"/>
    <property type="project" value="InterPro"/>
</dbReference>
<keyword evidence="1" id="KW-0378">Hydrolase</keyword>
<dbReference type="InterPro" id="IPR025724">
    <property type="entry name" value="GAG-pre-integrase_dom"/>
</dbReference>
<evidence type="ECO:0000259" key="2">
    <source>
        <dbReference type="PROSITE" id="PS50994"/>
    </source>
</evidence>
<protein>
    <recommendedName>
        <fullName evidence="2">Integrase catalytic domain-containing protein</fullName>
    </recommendedName>
</protein>
<dbReference type="InterPro" id="IPR039537">
    <property type="entry name" value="Retrotran_Ty1/copia-like"/>
</dbReference>
<dbReference type="InterPro" id="IPR001584">
    <property type="entry name" value="Integrase_cat-core"/>
</dbReference>
<sequence length="438" mass="49404">MFENLCIDVTNEGMKLDKIFLAKVLLEKFPPSWSEYRNHLKHKKRDMPFQELISHMRTEEANRLKGKDKKIIPNSSTNANLIEIAIQKTPQAYLVKSDDVIADVVVEANLIANDWVLDTRASRYLCAKIEMFQDFEEVVDEDTVYMRNSATAGITGKGKVSLKLTFGKTLALSNVLYAPTLLCNLVSATLLNKAGLKLICEADKVVLSCSGEFVGKGYLSGGLFLLNVDSFIKKNGSTSAFIIESLDVWHGRLGHVNVASIKRVRALSIIPDLSTSEFSKCPICLEAKFTKKPCNTVTIRQSNLLDLIHTDLADFKNTRSKGGKNNYITLTKDCSRYTRVYLLRSKNEAEEIFIKFKNEVENQLDKKIKRTRSDRGGEYGSESLIDFCERNGIIHETSAPYLPQQNGIFERKNRSLKNMMNVMLLSSSLPDEMWGETI</sequence>
<evidence type="ECO:0000256" key="1">
    <source>
        <dbReference type="ARBA" id="ARBA00022670"/>
    </source>
</evidence>
<keyword evidence="4" id="KW-1185">Reference proteome</keyword>
<dbReference type="InterPro" id="IPR054722">
    <property type="entry name" value="PolX-like_BBD"/>
</dbReference>
<dbReference type="Pfam" id="PF22936">
    <property type="entry name" value="Pol_BBD"/>
    <property type="match status" value="1"/>
</dbReference>
<dbReference type="Pfam" id="PF13976">
    <property type="entry name" value="gag_pre-integrs"/>
    <property type="match status" value="1"/>
</dbReference>
<organism evidence="3 4">
    <name type="scientific">Lithospermum erythrorhizon</name>
    <name type="common">Purple gromwell</name>
    <name type="synonym">Lithospermum officinale var. erythrorhizon</name>
    <dbReference type="NCBI Taxonomy" id="34254"/>
    <lineage>
        <taxon>Eukaryota</taxon>
        <taxon>Viridiplantae</taxon>
        <taxon>Streptophyta</taxon>
        <taxon>Embryophyta</taxon>
        <taxon>Tracheophyta</taxon>
        <taxon>Spermatophyta</taxon>
        <taxon>Magnoliopsida</taxon>
        <taxon>eudicotyledons</taxon>
        <taxon>Gunneridae</taxon>
        <taxon>Pentapetalae</taxon>
        <taxon>asterids</taxon>
        <taxon>lamiids</taxon>
        <taxon>Boraginales</taxon>
        <taxon>Boraginaceae</taxon>
        <taxon>Boraginoideae</taxon>
        <taxon>Lithospermeae</taxon>
        <taxon>Lithospermum</taxon>
    </lineage>
</organism>
<accession>A0AAV3R7W4</accession>
<dbReference type="GO" id="GO:0006508">
    <property type="term" value="P:proteolysis"/>
    <property type="evidence" value="ECO:0007669"/>
    <property type="project" value="UniProtKB-KW"/>
</dbReference>
<reference evidence="3 4" key="1">
    <citation type="submission" date="2024-01" db="EMBL/GenBank/DDBJ databases">
        <title>The complete chloroplast genome sequence of Lithospermum erythrorhizon: insights into the phylogenetic relationship among Boraginaceae species and the maternal lineages of purple gromwells.</title>
        <authorList>
            <person name="Okada T."/>
            <person name="Watanabe K."/>
        </authorList>
    </citation>
    <scope>NUCLEOTIDE SEQUENCE [LARGE SCALE GENOMIC DNA]</scope>
</reference>
<evidence type="ECO:0000313" key="4">
    <source>
        <dbReference type="Proteomes" id="UP001454036"/>
    </source>
</evidence>
<dbReference type="PROSITE" id="PS50994">
    <property type="entry name" value="INTEGRASE"/>
    <property type="match status" value="1"/>
</dbReference>
<gene>
    <name evidence="3" type="ORF">LIER_24665</name>
</gene>
<dbReference type="Proteomes" id="UP001454036">
    <property type="component" value="Unassembled WGS sequence"/>
</dbReference>
<dbReference type="AlphaFoldDB" id="A0AAV3R7W4"/>
<comment type="caution">
    <text evidence="3">The sequence shown here is derived from an EMBL/GenBank/DDBJ whole genome shotgun (WGS) entry which is preliminary data.</text>
</comment>
<feature type="domain" description="Integrase catalytic" evidence="2">
    <location>
        <begin position="289"/>
        <end position="438"/>
    </location>
</feature>
<dbReference type="InterPro" id="IPR012337">
    <property type="entry name" value="RNaseH-like_sf"/>
</dbReference>
<dbReference type="GO" id="GO:0003676">
    <property type="term" value="F:nucleic acid binding"/>
    <property type="evidence" value="ECO:0007669"/>
    <property type="project" value="InterPro"/>
</dbReference>
<dbReference type="Pfam" id="PF00665">
    <property type="entry name" value="rve"/>
    <property type="match status" value="1"/>
</dbReference>
<proteinExistence type="predicted"/>
<keyword evidence="1" id="KW-0645">Protease</keyword>